<evidence type="ECO:0000256" key="6">
    <source>
        <dbReference type="ARBA" id="ARBA00022840"/>
    </source>
</evidence>
<dbReference type="InterPro" id="IPR029044">
    <property type="entry name" value="Nucleotide-diphossugar_trans"/>
</dbReference>
<dbReference type="GO" id="GO:0008878">
    <property type="term" value="F:glucose-1-phosphate adenylyltransferase activity"/>
    <property type="evidence" value="ECO:0007669"/>
    <property type="project" value="UniProtKB-UniRule"/>
</dbReference>
<feature type="binding site" evidence="9">
    <location>
        <position position="212"/>
    </location>
    <ligand>
        <name>alpha-D-glucose 1-phosphate</name>
        <dbReference type="ChEBI" id="CHEBI:58601"/>
    </ligand>
</feature>
<dbReference type="SUPFAM" id="SSF51161">
    <property type="entry name" value="Trimeric LpxA-like enzymes"/>
    <property type="match status" value="1"/>
</dbReference>
<reference evidence="12 13" key="1">
    <citation type="submission" date="2018-02" db="EMBL/GenBank/DDBJ databases">
        <title>Subsurface microbial communities from deep shales in Ohio and West Virginia, USA.</title>
        <authorList>
            <person name="Wrighton K."/>
        </authorList>
    </citation>
    <scope>NUCLEOTIDE SEQUENCE [LARGE SCALE GENOMIC DNA]</scope>
    <source>
        <strain evidence="12 13">OWC-DMM</strain>
    </source>
</reference>
<comment type="subunit">
    <text evidence="9">Homotetramer.</text>
</comment>
<keyword evidence="4 9" id="KW-0548">Nucleotidyltransferase</keyword>
<evidence type="ECO:0000256" key="2">
    <source>
        <dbReference type="ARBA" id="ARBA00022600"/>
    </source>
</evidence>
<accession>A0A2S6HFD8</accession>
<dbReference type="InterPro" id="IPR005835">
    <property type="entry name" value="NTP_transferase_dom"/>
</dbReference>
<dbReference type="InterPro" id="IPR011004">
    <property type="entry name" value="Trimer_LpxA-like_sf"/>
</dbReference>
<name>A0A2S6HFD8_9GAMM</name>
<keyword evidence="3 9" id="KW-0808">Transferase</keyword>
<dbReference type="InterPro" id="IPR011831">
    <property type="entry name" value="ADP-Glc_PPase"/>
</dbReference>
<feature type="domain" description="Glucose-1-phosphate adenylyltransferase/Bifunctional protein GlmU-like C-terminal hexapeptide" evidence="11">
    <location>
        <begin position="310"/>
        <end position="413"/>
    </location>
</feature>
<keyword evidence="7 9" id="KW-0320">Glycogen biosynthesis</keyword>
<dbReference type="PROSITE" id="PS00809">
    <property type="entry name" value="ADP_GLC_PYROPHOSPH_2"/>
    <property type="match status" value="1"/>
</dbReference>
<dbReference type="Gene3D" id="3.90.550.10">
    <property type="entry name" value="Spore Coat Polysaccharide Biosynthesis Protein SpsA, Chain A"/>
    <property type="match status" value="1"/>
</dbReference>
<dbReference type="EMBL" id="PTIZ01000004">
    <property type="protein sequence ID" value="PPK76209.1"/>
    <property type="molecule type" value="Genomic_DNA"/>
</dbReference>
<dbReference type="Proteomes" id="UP000240010">
    <property type="component" value="Unassembled WGS sequence"/>
</dbReference>
<dbReference type="SUPFAM" id="SSF53448">
    <property type="entry name" value="Nucleotide-diphospho-sugar transferases"/>
    <property type="match status" value="1"/>
</dbReference>
<organism evidence="12 13">
    <name type="scientific">Methylobacter tundripaludum</name>
    <dbReference type="NCBI Taxonomy" id="173365"/>
    <lineage>
        <taxon>Bacteria</taxon>
        <taxon>Pseudomonadati</taxon>
        <taxon>Pseudomonadota</taxon>
        <taxon>Gammaproteobacteria</taxon>
        <taxon>Methylococcales</taxon>
        <taxon>Methylococcaceae</taxon>
        <taxon>Methylobacter</taxon>
    </lineage>
</organism>
<dbReference type="CDD" id="cd02508">
    <property type="entry name" value="ADP_Glucose_PP"/>
    <property type="match status" value="1"/>
</dbReference>
<dbReference type="HAMAP" id="MF_00624">
    <property type="entry name" value="GlgC"/>
    <property type="match status" value="1"/>
</dbReference>
<comment type="pathway">
    <text evidence="9">Glycan biosynthesis; glycogen biosynthesis.</text>
</comment>
<feature type="site" description="Could play a key role in the communication between the regulatory and the substrate sites" evidence="9">
    <location>
        <position position="113"/>
    </location>
</feature>
<feature type="binding site" evidence="9">
    <location>
        <begin position="194"/>
        <end position="195"/>
    </location>
    <ligand>
        <name>alpha-D-glucose 1-phosphate</name>
        <dbReference type="ChEBI" id="CHEBI:58601"/>
    </ligand>
</feature>
<evidence type="ECO:0000256" key="3">
    <source>
        <dbReference type="ARBA" id="ARBA00022679"/>
    </source>
</evidence>
<dbReference type="NCBIfam" id="NF001947">
    <property type="entry name" value="PRK00725.1"/>
    <property type="match status" value="1"/>
</dbReference>
<feature type="binding site" evidence="9">
    <location>
        <position position="179"/>
    </location>
    <ligand>
        <name>alpha-D-glucose 1-phosphate</name>
        <dbReference type="ChEBI" id="CHEBI:58601"/>
    </ligand>
</feature>
<protein>
    <recommendedName>
        <fullName evidence="9">Glucose-1-phosphate adenylyltransferase</fullName>
        <ecNumber evidence="9">2.7.7.27</ecNumber>
    </recommendedName>
    <alternativeName>
        <fullName evidence="9">ADP-glucose pyrophosphorylase</fullName>
        <shortName evidence="9">ADPGlc PPase</shortName>
    </alternativeName>
    <alternativeName>
        <fullName evidence="9">ADP-glucose synthase</fullName>
    </alternativeName>
</protein>
<dbReference type="Gene3D" id="2.160.10.10">
    <property type="entry name" value="Hexapeptide repeat proteins"/>
    <property type="match status" value="1"/>
</dbReference>
<evidence type="ECO:0000256" key="5">
    <source>
        <dbReference type="ARBA" id="ARBA00022741"/>
    </source>
</evidence>
<dbReference type="CDD" id="cd04651">
    <property type="entry name" value="LbH_G1P_AT_C"/>
    <property type="match status" value="1"/>
</dbReference>
<dbReference type="InterPro" id="IPR056818">
    <property type="entry name" value="GlmU/GlgC-like_hexapep"/>
</dbReference>
<dbReference type="PANTHER" id="PTHR43523:SF2">
    <property type="entry name" value="GLUCOSE-1-PHOSPHATE ADENYLYLTRANSFERASE"/>
    <property type="match status" value="1"/>
</dbReference>
<proteinExistence type="inferred from homology"/>
<dbReference type="GO" id="GO:0005978">
    <property type="term" value="P:glycogen biosynthetic process"/>
    <property type="evidence" value="ECO:0007669"/>
    <property type="project" value="UniProtKB-UniRule"/>
</dbReference>
<evidence type="ECO:0000259" key="10">
    <source>
        <dbReference type="Pfam" id="PF00483"/>
    </source>
</evidence>
<evidence type="ECO:0000313" key="12">
    <source>
        <dbReference type="EMBL" id="PPK76209.1"/>
    </source>
</evidence>
<evidence type="ECO:0000256" key="1">
    <source>
        <dbReference type="ARBA" id="ARBA00010443"/>
    </source>
</evidence>
<dbReference type="NCBIfam" id="NF002023">
    <property type="entry name" value="PRK00844.1"/>
    <property type="match status" value="1"/>
</dbReference>
<dbReference type="GO" id="GO:0005524">
    <property type="term" value="F:ATP binding"/>
    <property type="evidence" value="ECO:0007669"/>
    <property type="project" value="UniProtKB-KW"/>
</dbReference>
<comment type="similarity">
    <text evidence="1 9">Belongs to the bacterial/plant glucose-1-phosphate adenylyltransferase family.</text>
</comment>
<sequence>MSASSNQKHDHNISHLTRNTIALILAGGRGSRLMNMTDWRAKPAVPFGGKFRIIDFPLSNCMNSGIRKIGVLTQYKSDSLIRHIQQGWGFLRGEFGEYVDLMPAQQRHDENSWYEGTADAIFQNIDILRSRHPEHILVLAGDHIYKMDYGAMLADHVEKNADLTIGCIEVSLQDATAFGVMDVDENRRVRAFVEKPEHPPLMPGRTDTALASMGIYIFNAAFLFEQLLKDADTKGSTRDFGKDIIPAVIDKYIVNAYPFLDLQSGEQSYWRDVGTIDAYWSANMELIGVKPDLNLYDKTWPIWTYQAQTPPAKFVFDSDKRRGLAVDSMVSGGCVISGAKVRHSLLFSNVRVNSYTTLQDTIVLPEVNIGRHCRITKAIIEKGCEIPEGTVIGENRAEDEKRFHVSPGGVVLVTPDMLGQKRHYVR</sequence>
<keyword evidence="5 9" id="KW-0547">Nucleotide-binding</keyword>
<dbReference type="AlphaFoldDB" id="A0A2S6HFD8"/>
<gene>
    <name evidence="9" type="primary">glgC</name>
    <name evidence="12" type="ORF">B0F87_104301</name>
</gene>
<evidence type="ECO:0000259" key="11">
    <source>
        <dbReference type="Pfam" id="PF24894"/>
    </source>
</evidence>
<evidence type="ECO:0000256" key="8">
    <source>
        <dbReference type="ARBA" id="ARBA00023277"/>
    </source>
</evidence>
<evidence type="ECO:0000313" key="13">
    <source>
        <dbReference type="Proteomes" id="UP000240010"/>
    </source>
</evidence>
<dbReference type="EC" id="2.7.7.27" evidence="9"/>
<comment type="catalytic activity">
    <reaction evidence="9">
        <text>alpha-D-glucose 1-phosphate + ATP + H(+) = ADP-alpha-D-glucose + diphosphate</text>
        <dbReference type="Rhea" id="RHEA:12120"/>
        <dbReference type="ChEBI" id="CHEBI:15378"/>
        <dbReference type="ChEBI" id="CHEBI:30616"/>
        <dbReference type="ChEBI" id="CHEBI:33019"/>
        <dbReference type="ChEBI" id="CHEBI:57498"/>
        <dbReference type="ChEBI" id="CHEBI:58601"/>
        <dbReference type="EC" id="2.7.7.27"/>
    </reaction>
</comment>
<evidence type="ECO:0000256" key="7">
    <source>
        <dbReference type="ARBA" id="ARBA00023056"/>
    </source>
</evidence>
<keyword evidence="2 9" id="KW-0321">Glycogen metabolism</keyword>
<feature type="binding site" evidence="9">
    <location>
        <position position="114"/>
    </location>
    <ligand>
        <name>alpha-D-glucose 1-phosphate</name>
        <dbReference type="ChEBI" id="CHEBI:58601"/>
    </ligand>
</feature>
<dbReference type="Pfam" id="PF24894">
    <property type="entry name" value="Hexapep_GlmU"/>
    <property type="match status" value="1"/>
</dbReference>
<dbReference type="InterPro" id="IPR023049">
    <property type="entry name" value="GlgC_bac"/>
</dbReference>
<dbReference type="PANTHER" id="PTHR43523">
    <property type="entry name" value="GLUCOSE-1-PHOSPHATE ADENYLYLTRANSFERASE-RELATED"/>
    <property type="match status" value="1"/>
</dbReference>
<keyword evidence="6 9" id="KW-0067">ATP-binding</keyword>
<comment type="function">
    <text evidence="9">Involved in the biosynthesis of ADP-glucose, a building block required for the elongation reactions to produce glycogen. Catalyzes the reaction between ATP and alpha-D-glucose 1-phosphate (G1P) to produce pyrophosphate and ADP-Glc.</text>
</comment>
<feature type="site" description="Could play a key role in the communication between the regulatory and the substrate sites" evidence="9">
    <location>
        <position position="74"/>
    </location>
</feature>
<comment type="caution">
    <text evidence="12">The sequence shown here is derived from an EMBL/GenBank/DDBJ whole genome shotgun (WGS) entry which is preliminary data.</text>
</comment>
<dbReference type="Pfam" id="PF00483">
    <property type="entry name" value="NTP_transferase"/>
    <property type="match status" value="1"/>
</dbReference>
<dbReference type="NCBIfam" id="TIGR02091">
    <property type="entry name" value="glgC"/>
    <property type="match status" value="1"/>
</dbReference>
<evidence type="ECO:0000256" key="9">
    <source>
        <dbReference type="HAMAP-Rule" id="MF_00624"/>
    </source>
</evidence>
<dbReference type="UniPathway" id="UPA00164"/>
<dbReference type="InterPro" id="IPR005836">
    <property type="entry name" value="ADP_Glu_pyroP_CS"/>
</dbReference>
<keyword evidence="8 9" id="KW-0119">Carbohydrate metabolism</keyword>
<feature type="domain" description="Nucleotidyl transferase" evidence="10">
    <location>
        <begin position="22"/>
        <end position="286"/>
    </location>
</feature>
<evidence type="ECO:0000256" key="4">
    <source>
        <dbReference type="ARBA" id="ARBA00022695"/>
    </source>
</evidence>
<dbReference type="RefSeq" id="WP_104428696.1">
    <property type="nucleotide sequence ID" value="NZ_PTIZ01000004.1"/>
</dbReference>